<feature type="transmembrane region" description="Helical" evidence="1">
    <location>
        <begin position="196"/>
        <end position="216"/>
    </location>
</feature>
<name>A0A1Y1UUB3_9FUNG</name>
<evidence type="ECO:0000313" key="3">
    <source>
        <dbReference type="Proteomes" id="UP000193719"/>
    </source>
</evidence>
<protein>
    <submittedName>
        <fullName evidence="2">Uncharacterized protein</fullName>
    </submittedName>
</protein>
<keyword evidence="1" id="KW-1133">Transmembrane helix</keyword>
<proteinExistence type="predicted"/>
<reference evidence="2 3" key="1">
    <citation type="submission" date="2016-08" db="EMBL/GenBank/DDBJ databases">
        <title>Genomes of anaerobic fungi encode conserved fungal cellulosomes for biomass hydrolysis.</title>
        <authorList>
            <consortium name="DOE Joint Genome Institute"/>
            <person name="Haitjema C.H."/>
            <person name="Gilmore S.P."/>
            <person name="Henske J.K."/>
            <person name="Solomon K.V."/>
            <person name="De Groot R."/>
            <person name="Kuo A."/>
            <person name="Mondo S.J."/>
            <person name="Salamov A.A."/>
            <person name="Labutti K."/>
            <person name="Zhao Z."/>
            <person name="Chiniquy J."/>
            <person name="Barry K."/>
            <person name="Brewer H.M."/>
            <person name="Purvine S.O."/>
            <person name="Wright A.T."/>
            <person name="Boxma B."/>
            <person name="Van Alen T."/>
            <person name="Hackstein J.H."/>
            <person name="Baker S.E."/>
            <person name="Grigoriev I.V."/>
            <person name="O'Malley M.A."/>
        </authorList>
    </citation>
    <scope>NUCLEOTIDE SEQUENCE [LARGE SCALE GENOMIC DNA]</scope>
    <source>
        <strain evidence="3">finn</strain>
    </source>
</reference>
<dbReference type="EMBL" id="MCFH01000082">
    <property type="protein sequence ID" value="ORX41607.1"/>
    <property type="molecule type" value="Genomic_DNA"/>
</dbReference>
<keyword evidence="1" id="KW-0472">Membrane</keyword>
<keyword evidence="3" id="KW-1185">Reference proteome</keyword>
<evidence type="ECO:0000256" key="1">
    <source>
        <dbReference type="SAM" id="Phobius"/>
    </source>
</evidence>
<reference evidence="2 3" key="2">
    <citation type="submission" date="2016-08" db="EMBL/GenBank/DDBJ databases">
        <title>Pervasive Adenine N6-methylation of Active Genes in Fungi.</title>
        <authorList>
            <consortium name="DOE Joint Genome Institute"/>
            <person name="Mondo S.J."/>
            <person name="Dannebaum R.O."/>
            <person name="Kuo R.C."/>
            <person name="Labutti K."/>
            <person name="Haridas S."/>
            <person name="Kuo A."/>
            <person name="Salamov A."/>
            <person name="Ahrendt S.R."/>
            <person name="Lipzen A."/>
            <person name="Sullivan W."/>
            <person name="Andreopoulos W.B."/>
            <person name="Clum A."/>
            <person name="Lindquist E."/>
            <person name="Daum C."/>
            <person name="Ramamoorthy G.K."/>
            <person name="Gryganskyi A."/>
            <person name="Culley D."/>
            <person name="Magnuson J.K."/>
            <person name="James T.Y."/>
            <person name="O'Malley M.A."/>
            <person name="Stajich J.E."/>
            <person name="Spatafora J.W."/>
            <person name="Visel A."/>
            <person name="Grigoriev I.V."/>
        </authorList>
    </citation>
    <scope>NUCLEOTIDE SEQUENCE [LARGE SCALE GENOMIC DNA]</scope>
    <source>
        <strain evidence="3">finn</strain>
    </source>
</reference>
<organism evidence="2 3">
    <name type="scientific">Piromyces finnis</name>
    <dbReference type="NCBI Taxonomy" id="1754191"/>
    <lineage>
        <taxon>Eukaryota</taxon>
        <taxon>Fungi</taxon>
        <taxon>Fungi incertae sedis</taxon>
        <taxon>Chytridiomycota</taxon>
        <taxon>Chytridiomycota incertae sedis</taxon>
        <taxon>Neocallimastigomycetes</taxon>
        <taxon>Neocallimastigales</taxon>
        <taxon>Neocallimastigaceae</taxon>
        <taxon>Piromyces</taxon>
    </lineage>
</organism>
<dbReference type="OrthoDB" id="2176531at2759"/>
<dbReference type="AlphaFoldDB" id="A0A1Y1UUB3"/>
<keyword evidence="1" id="KW-0812">Transmembrane</keyword>
<dbReference type="Proteomes" id="UP000193719">
    <property type="component" value="Unassembled WGS sequence"/>
</dbReference>
<sequence length="228" mass="26381">MVFCQYGYTRTISVESDDIPAELIYQYKLKRGSFDSLEYTNTRLCKDDDCIYLQPNDNKPFIEIKYKNGYLHRYILIPYINYYETTITNFIESNKNETIHVSTDCKTDNQCFSNKCINNRCVKNLEVNIEYCDTVYLGLSCFIFSHIYYNKCGRMSGESCINNSDCSFDKCYKGTCVENINKPSDSEGLGPAFEKLGIIAALISILVIDCCCCCYVKNNKRRYIKANK</sequence>
<accession>A0A1Y1UUB3</accession>
<gene>
    <name evidence="2" type="ORF">BCR36DRAFT_310523</name>
</gene>
<evidence type="ECO:0000313" key="2">
    <source>
        <dbReference type="EMBL" id="ORX41607.1"/>
    </source>
</evidence>
<comment type="caution">
    <text evidence="2">The sequence shown here is derived from an EMBL/GenBank/DDBJ whole genome shotgun (WGS) entry which is preliminary data.</text>
</comment>